<dbReference type="AlphaFoldDB" id="A0A1A9Z5X6"/>
<accession>A0A1A9Z5X6</accession>
<evidence type="ECO:0000259" key="1">
    <source>
        <dbReference type="PROSITE" id="PS50181"/>
    </source>
</evidence>
<keyword evidence="3" id="KW-1185">Reference proteome</keyword>
<reference evidence="3" key="1">
    <citation type="submission" date="2014-03" db="EMBL/GenBank/DDBJ databases">
        <authorList>
            <person name="Aksoy S."/>
            <person name="Warren W."/>
            <person name="Wilson R.K."/>
        </authorList>
    </citation>
    <scope>NUCLEOTIDE SEQUENCE [LARGE SCALE GENOMIC DNA]</scope>
    <source>
        <strain evidence="3">IAEA</strain>
    </source>
</reference>
<dbReference type="PROSITE" id="PS50181">
    <property type="entry name" value="FBOX"/>
    <property type="match status" value="1"/>
</dbReference>
<dbReference type="VEuPathDB" id="VectorBase:GPAI004867"/>
<dbReference type="CDD" id="cd09917">
    <property type="entry name" value="F-box_SF"/>
    <property type="match status" value="1"/>
</dbReference>
<evidence type="ECO:0000313" key="3">
    <source>
        <dbReference type="Proteomes" id="UP000092445"/>
    </source>
</evidence>
<sequence length="336" mass="39476">MKRRRGTSGYKRQLKSSRIHKKSVPLNICELPTEILAKIIGYLDINHHKSVRSTSWRLRDISDLIIVHIFRKIFWNHTTCNCKTHAVFKTIKYSTEVYLRSGFDRIFSSCFLPILFHNPNTSVCDEKLAKCLLRFFDAIERQFDSFTMQKCQLLHSMAMMNIFKAFKKVSISLSEFNFHKWQVIVDLKGPWLGALWKRSSDRQTSHRNLFNMLSSMLFFNIAGQSFRRVWESSNEVYVYGNDGAERKRVTRTTFAFTIRASREICLLFRSCLESDLKNIKWPTTLPKQQFYIDLEIKGAGMNSWGYSRSQHIHLGSSRNGDDYDEDEDMEGEGFFF</sequence>
<dbReference type="InterPro" id="IPR036047">
    <property type="entry name" value="F-box-like_dom_sf"/>
</dbReference>
<name>A0A1A9Z5X6_GLOPL</name>
<organism evidence="2 3">
    <name type="scientific">Glossina pallidipes</name>
    <name type="common">Tsetse fly</name>
    <dbReference type="NCBI Taxonomy" id="7398"/>
    <lineage>
        <taxon>Eukaryota</taxon>
        <taxon>Metazoa</taxon>
        <taxon>Ecdysozoa</taxon>
        <taxon>Arthropoda</taxon>
        <taxon>Hexapoda</taxon>
        <taxon>Insecta</taxon>
        <taxon>Pterygota</taxon>
        <taxon>Neoptera</taxon>
        <taxon>Endopterygota</taxon>
        <taxon>Diptera</taxon>
        <taxon>Brachycera</taxon>
        <taxon>Muscomorpha</taxon>
        <taxon>Hippoboscoidea</taxon>
        <taxon>Glossinidae</taxon>
        <taxon>Glossina</taxon>
    </lineage>
</organism>
<proteinExistence type="predicted"/>
<dbReference type="SUPFAM" id="SSF81383">
    <property type="entry name" value="F-box domain"/>
    <property type="match status" value="1"/>
</dbReference>
<dbReference type="Pfam" id="PF00646">
    <property type="entry name" value="F-box"/>
    <property type="match status" value="1"/>
</dbReference>
<evidence type="ECO:0000313" key="2">
    <source>
        <dbReference type="EnsemblMetazoa" id="GPAI004867-PA"/>
    </source>
</evidence>
<reference evidence="2" key="2">
    <citation type="submission" date="2020-05" db="UniProtKB">
        <authorList>
            <consortium name="EnsemblMetazoa"/>
        </authorList>
    </citation>
    <scope>IDENTIFICATION</scope>
    <source>
        <strain evidence="2">IAEA</strain>
    </source>
</reference>
<dbReference type="Proteomes" id="UP000092445">
    <property type="component" value="Unassembled WGS sequence"/>
</dbReference>
<dbReference type="EnsemblMetazoa" id="GPAI004867-RA">
    <property type="protein sequence ID" value="GPAI004867-PA"/>
    <property type="gene ID" value="GPAI004867"/>
</dbReference>
<feature type="domain" description="F-box" evidence="1">
    <location>
        <begin position="25"/>
        <end position="73"/>
    </location>
</feature>
<dbReference type="InterPro" id="IPR001810">
    <property type="entry name" value="F-box_dom"/>
</dbReference>
<protein>
    <submittedName>
        <fullName evidence="2">F-box domain-containing protein</fullName>
    </submittedName>
</protein>